<organism evidence="2 3">
    <name type="scientific">Companilactobacillus tucceti DSM 20183</name>
    <dbReference type="NCBI Taxonomy" id="1423811"/>
    <lineage>
        <taxon>Bacteria</taxon>
        <taxon>Bacillati</taxon>
        <taxon>Bacillota</taxon>
        <taxon>Bacilli</taxon>
        <taxon>Lactobacillales</taxon>
        <taxon>Lactobacillaceae</taxon>
        <taxon>Companilactobacillus</taxon>
    </lineage>
</organism>
<dbReference type="AlphaFoldDB" id="A0A0R1J6T7"/>
<proteinExistence type="predicted"/>
<evidence type="ECO:0000313" key="3">
    <source>
        <dbReference type="Proteomes" id="UP000050929"/>
    </source>
</evidence>
<keyword evidence="3" id="KW-1185">Reference proteome</keyword>
<protein>
    <submittedName>
        <fullName evidence="2">Uncharacterized protein</fullName>
    </submittedName>
</protein>
<dbReference type="STRING" id="1423811.FC72_GL000255"/>
<sequence length="97" mass="11675">MLNNLFSKIKDRFSNSDKSEYDSVVPADQIEKRQQEIRDQERIRAEEEYRREHPDQIMQEKLESFENKTNKLKKKLNIAIITVFGLIIIVFLILFFI</sequence>
<dbReference type="PATRIC" id="fig|1423811.3.peg.255"/>
<keyword evidence="1" id="KW-0472">Membrane</keyword>
<name>A0A0R1J6T7_9LACO</name>
<feature type="transmembrane region" description="Helical" evidence="1">
    <location>
        <begin position="76"/>
        <end position="96"/>
    </location>
</feature>
<dbReference type="RefSeq" id="WP_057765597.1">
    <property type="nucleotide sequence ID" value="NZ_AZDG01000010.1"/>
</dbReference>
<comment type="caution">
    <text evidence="2">The sequence shown here is derived from an EMBL/GenBank/DDBJ whole genome shotgun (WGS) entry which is preliminary data.</text>
</comment>
<dbReference type="EMBL" id="AZDG01000010">
    <property type="protein sequence ID" value="KRK64531.1"/>
    <property type="molecule type" value="Genomic_DNA"/>
</dbReference>
<evidence type="ECO:0000256" key="1">
    <source>
        <dbReference type="SAM" id="Phobius"/>
    </source>
</evidence>
<evidence type="ECO:0000313" key="2">
    <source>
        <dbReference type="EMBL" id="KRK64531.1"/>
    </source>
</evidence>
<keyword evidence="1" id="KW-1133">Transmembrane helix</keyword>
<accession>A0A0R1J6T7</accession>
<dbReference type="Proteomes" id="UP000050929">
    <property type="component" value="Unassembled WGS sequence"/>
</dbReference>
<keyword evidence="1" id="KW-0812">Transmembrane</keyword>
<gene>
    <name evidence="2" type="ORF">FC72_GL000255</name>
</gene>
<reference evidence="2 3" key="1">
    <citation type="journal article" date="2015" name="Genome Announc.">
        <title>Expanding the biotechnology potential of lactobacilli through comparative genomics of 213 strains and associated genera.</title>
        <authorList>
            <person name="Sun Z."/>
            <person name="Harris H.M."/>
            <person name="McCann A."/>
            <person name="Guo C."/>
            <person name="Argimon S."/>
            <person name="Zhang W."/>
            <person name="Yang X."/>
            <person name="Jeffery I.B."/>
            <person name="Cooney J.C."/>
            <person name="Kagawa T.F."/>
            <person name="Liu W."/>
            <person name="Song Y."/>
            <person name="Salvetti E."/>
            <person name="Wrobel A."/>
            <person name="Rasinkangas P."/>
            <person name="Parkhill J."/>
            <person name="Rea M.C."/>
            <person name="O'Sullivan O."/>
            <person name="Ritari J."/>
            <person name="Douillard F.P."/>
            <person name="Paul Ross R."/>
            <person name="Yang R."/>
            <person name="Briner A.E."/>
            <person name="Felis G.E."/>
            <person name="de Vos W.M."/>
            <person name="Barrangou R."/>
            <person name="Klaenhammer T.R."/>
            <person name="Caufield P.W."/>
            <person name="Cui Y."/>
            <person name="Zhang H."/>
            <person name="O'Toole P.W."/>
        </authorList>
    </citation>
    <scope>NUCLEOTIDE SEQUENCE [LARGE SCALE GENOMIC DNA]</scope>
    <source>
        <strain evidence="2 3">DSM 20183</strain>
    </source>
</reference>